<feature type="compositionally biased region" description="Gly residues" evidence="1">
    <location>
        <begin position="289"/>
        <end position="299"/>
    </location>
</feature>
<feature type="compositionally biased region" description="Basic and acidic residues" evidence="1">
    <location>
        <begin position="440"/>
        <end position="456"/>
    </location>
</feature>
<comment type="caution">
    <text evidence="2">The sequence shown here is derived from an EMBL/GenBank/DDBJ whole genome shotgun (WGS) entry which is preliminary data.</text>
</comment>
<gene>
    <name evidence="2" type="ORF">E0L32_007832</name>
</gene>
<feature type="compositionally biased region" description="Low complexity" evidence="1">
    <location>
        <begin position="92"/>
        <end position="106"/>
    </location>
</feature>
<dbReference type="EMBL" id="SKBQ01000049">
    <property type="protein sequence ID" value="TPX11413.1"/>
    <property type="molecule type" value="Genomic_DNA"/>
</dbReference>
<feature type="compositionally biased region" description="Basic and acidic residues" evidence="1">
    <location>
        <begin position="130"/>
        <end position="141"/>
    </location>
</feature>
<dbReference type="GeneID" id="41975279"/>
<feature type="region of interest" description="Disordered" evidence="1">
    <location>
        <begin position="1"/>
        <end position="148"/>
    </location>
</feature>
<feature type="region of interest" description="Disordered" evidence="1">
    <location>
        <begin position="408"/>
        <end position="465"/>
    </location>
</feature>
<feature type="region of interest" description="Disordered" evidence="1">
    <location>
        <begin position="281"/>
        <end position="353"/>
    </location>
</feature>
<dbReference type="AlphaFoldDB" id="A0A507AUK4"/>
<evidence type="ECO:0000313" key="2">
    <source>
        <dbReference type="EMBL" id="TPX11413.1"/>
    </source>
</evidence>
<organism evidence="2 3">
    <name type="scientific">Thyridium curvatum</name>
    <dbReference type="NCBI Taxonomy" id="1093900"/>
    <lineage>
        <taxon>Eukaryota</taxon>
        <taxon>Fungi</taxon>
        <taxon>Dikarya</taxon>
        <taxon>Ascomycota</taxon>
        <taxon>Pezizomycotina</taxon>
        <taxon>Sordariomycetes</taxon>
        <taxon>Sordariomycetidae</taxon>
        <taxon>Thyridiales</taxon>
        <taxon>Thyridiaceae</taxon>
        <taxon>Thyridium</taxon>
    </lineage>
</organism>
<dbReference type="Proteomes" id="UP000319257">
    <property type="component" value="Unassembled WGS sequence"/>
</dbReference>
<keyword evidence="3" id="KW-1185">Reference proteome</keyword>
<dbReference type="InParanoid" id="A0A507AUK4"/>
<feature type="compositionally biased region" description="Basic and acidic residues" evidence="1">
    <location>
        <begin position="300"/>
        <end position="311"/>
    </location>
</feature>
<sequence>MARSSVRDRDRDRDSVVPRSRSSSTAVGPPESSRAIAQQSRPEPPKSILPFPPRSPLFPDSHSPSVSSLRHKGSHVGMKALGMPQLQHRQHPPSLHSSSSSSSHSRPLPPRRLPRALPGASTSTSPPPRTADDALRPHADLLPDPQAQHLRPTSIVAIVITITSSPRAGLRLKEPRRAQHPRAPPPHLLLPVVRADPAPRPQAPRRGPPLGRAEQHVAPEPPGVVDGVEAVQQRRQRQRARGAKVQRRVGAHRGRRDAVRGEEHRQRLLRLLLLRLRRRPPRRRSRVCTGGGGGGGGGVGRERRLPREGQRGRRAGGAQGRAGRRRRRRRRRRAVCPRNGGRRQRPRVPARRRRPLVVVVVGRQQHARQLGEGPAHPDHALLLLLLLLLLHRRRRASTSTIACPAAAAGAALDRRRRHAGRPVRDAHGAVHAAHVAALRHPRDRDLAVEPQRDAHQRPPRLVPAR</sequence>
<dbReference type="RefSeq" id="XP_030993124.1">
    <property type="nucleotide sequence ID" value="XM_031142619.1"/>
</dbReference>
<proteinExistence type="predicted"/>
<feature type="compositionally biased region" description="Basic residues" evidence="1">
    <location>
        <begin position="322"/>
        <end position="353"/>
    </location>
</feature>
<evidence type="ECO:0000256" key="1">
    <source>
        <dbReference type="SAM" id="MobiDB-lite"/>
    </source>
</evidence>
<accession>A0A507AUK4</accession>
<reference evidence="2 3" key="1">
    <citation type="submission" date="2019-06" db="EMBL/GenBank/DDBJ databases">
        <title>Draft genome sequence of the filamentous fungus Phialemoniopsis curvata isolated from diesel fuel.</title>
        <authorList>
            <person name="Varaljay V.A."/>
            <person name="Lyon W.J."/>
            <person name="Crouch A.L."/>
            <person name="Drake C.E."/>
            <person name="Hollomon J.M."/>
            <person name="Nadeau L.J."/>
            <person name="Nunn H.S."/>
            <person name="Stevenson B.S."/>
            <person name="Bojanowski C.L."/>
            <person name="Crookes-Goodson W.J."/>
        </authorList>
    </citation>
    <scope>NUCLEOTIDE SEQUENCE [LARGE SCALE GENOMIC DNA]</scope>
    <source>
        <strain evidence="2 3">D216</strain>
    </source>
</reference>
<feature type="compositionally biased region" description="Pro residues" evidence="1">
    <location>
        <begin position="45"/>
        <end position="56"/>
    </location>
</feature>
<evidence type="ECO:0000313" key="3">
    <source>
        <dbReference type="Proteomes" id="UP000319257"/>
    </source>
</evidence>
<feature type="region of interest" description="Disordered" evidence="1">
    <location>
        <begin position="175"/>
        <end position="263"/>
    </location>
</feature>
<feature type="compositionally biased region" description="Basic residues" evidence="1">
    <location>
        <begin position="234"/>
        <end position="255"/>
    </location>
</feature>
<name>A0A507AUK4_9PEZI</name>
<protein>
    <submittedName>
        <fullName evidence="2">Uncharacterized protein</fullName>
    </submittedName>
</protein>
<feature type="compositionally biased region" description="Basic and acidic residues" evidence="1">
    <location>
        <begin position="1"/>
        <end position="16"/>
    </location>
</feature>